<dbReference type="Gene3D" id="1.20.1280.290">
    <property type="match status" value="2"/>
</dbReference>
<evidence type="ECO:0000256" key="9">
    <source>
        <dbReference type="RuleBase" id="RU910715"/>
    </source>
</evidence>
<sequence length="252" mass="28232">MDQSMVPAKIELARNVAGVVGNITALFLYLSPAQTFIRIFKKRAVEHFSPTPYLVTLMNQMVWTLFATPWVHPNSTLLLTVNVTGGVILLFFVILFFIYSDRKKRLKVGLVVLLEFILVAVLTLVVLTRLHSTRHRSLAVGIIGNVTIIMMYASPFSVMKRVMTTKSVEYMPFYLSLASFVCPFAWTCYGLLPFDPFVCFSNGSGTLLGLGQLILYAIYYKSTKRQMEARQTVEGESRAELGGGQKRASPQP</sequence>
<evidence type="ECO:0000256" key="5">
    <source>
        <dbReference type="ARBA" id="ARBA00022692"/>
    </source>
</evidence>
<evidence type="ECO:0000313" key="12">
    <source>
        <dbReference type="Proteomes" id="UP001054252"/>
    </source>
</evidence>
<dbReference type="FunFam" id="1.20.1280.290:FF:000001">
    <property type="entry name" value="Bidirectional sugar transporter SWEET"/>
    <property type="match status" value="1"/>
</dbReference>
<feature type="transmembrane region" description="Helical" evidence="9">
    <location>
        <begin position="204"/>
        <end position="220"/>
    </location>
</feature>
<feature type="transmembrane region" description="Helical" evidence="9">
    <location>
        <begin position="51"/>
        <end position="71"/>
    </location>
</feature>
<evidence type="ECO:0000256" key="8">
    <source>
        <dbReference type="ARBA" id="ARBA00023136"/>
    </source>
</evidence>
<evidence type="ECO:0000256" key="4">
    <source>
        <dbReference type="ARBA" id="ARBA00022597"/>
    </source>
</evidence>
<comment type="function">
    <text evidence="9">Mediates both low-affinity uptake and efflux of sugar across the membrane.</text>
</comment>
<dbReference type="PANTHER" id="PTHR10791">
    <property type="entry name" value="RAG1-ACTIVATING PROTEIN 1"/>
    <property type="match status" value="1"/>
</dbReference>
<evidence type="ECO:0000256" key="7">
    <source>
        <dbReference type="ARBA" id="ARBA00022989"/>
    </source>
</evidence>
<keyword evidence="3 9" id="KW-0813">Transport</keyword>
<dbReference type="GO" id="GO:0005886">
    <property type="term" value="C:plasma membrane"/>
    <property type="evidence" value="ECO:0007669"/>
    <property type="project" value="UniProtKB-SubCell"/>
</dbReference>
<proteinExistence type="inferred from homology"/>
<evidence type="ECO:0000256" key="6">
    <source>
        <dbReference type="ARBA" id="ARBA00022737"/>
    </source>
</evidence>
<keyword evidence="7 9" id="KW-1133">Transmembrane helix</keyword>
<evidence type="ECO:0000313" key="11">
    <source>
        <dbReference type="EMBL" id="GKV31636.1"/>
    </source>
</evidence>
<dbReference type="InterPro" id="IPR004316">
    <property type="entry name" value="SWEET_rpt"/>
</dbReference>
<feature type="region of interest" description="Disordered" evidence="10">
    <location>
        <begin position="230"/>
        <end position="252"/>
    </location>
</feature>
<dbReference type="GO" id="GO:0051119">
    <property type="term" value="F:sugar transmembrane transporter activity"/>
    <property type="evidence" value="ECO:0007669"/>
    <property type="project" value="InterPro"/>
</dbReference>
<dbReference type="Proteomes" id="UP001054252">
    <property type="component" value="Unassembled WGS sequence"/>
</dbReference>
<feature type="transmembrane region" description="Helical" evidence="9">
    <location>
        <begin position="138"/>
        <end position="159"/>
    </location>
</feature>
<evidence type="ECO:0000256" key="3">
    <source>
        <dbReference type="ARBA" id="ARBA00022448"/>
    </source>
</evidence>
<keyword evidence="6" id="KW-0677">Repeat</keyword>
<feature type="transmembrane region" description="Helical" evidence="9">
    <location>
        <begin position="110"/>
        <end position="132"/>
    </location>
</feature>
<dbReference type="AlphaFoldDB" id="A0AAV5L309"/>
<feature type="transmembrane region" description="Helical" evidence="9">
    <location>
        <begin position="171"/>
        <end position="192"/>
    </location>
</feature>
<dbReference type="InterPro" id="IPR047664">
    <property type="entry name" value="SWEET"/>
</dbReference>
<reference evidence="11 12" key="1">
    <citation type="journal article" date="2021" name="Commun. Biol.">
        <title>The genome of Shorea leprosula (Dipterocarpaceae) highlights the ecological relevance of drought in aseasonal tropical rainforests.</title>
        <authorList>
            <person name="Ng K.K.S."/>
            <person name="Kobayashi M.J."/>
            <person name="Fawcett J.A."/>
            <person name="Hatakeyama M."/>
            <person name="Paape T."/>
            <person name="Ng C.H."/>
            <person name="Ang C.C."/>
            <person name="Tnah L.H."/>
            <person name="Lee C.T."/>
            <person name="Nishiyama T."/>
            <person name="Sese J."/>
            <person name="O'Brien M.J."/>
            <person name="Copetti D."/>
            <person name="Mohd Noor M.I."/>
            <person name="Ong R.C."/>
            <person name="Putra M."/>
            <person name="Sireger I.Z."/>
            <person name="Indrioko S."/>
            <person name="Kosugi Y."/>
            <person name="Izuno A."/>
            <person name="Isagi Y."/>
            <person name="Lee S.L."/>
            <person name="Shimizu K.K."/>
        </authorList>
    </citation>
    <scope>NUCLEOTIDE SEQUENCE [LARGE SCALE GENOMIC DNA]</scope>
    <source>
        <strain evidence="11">214</strain>
    </source>
</reference>
<protein>
    <recommendedName>
        <fullName evidence="9">Bidirectional sugar transporter SWEET</fullName>
    </recommendedName>
</protein>
<comment type="similarity">
    <text evidence="2 9">Belongs to the SWEET sugar transporter family.</text>
</comment>
<dbReference type="FunFam" id="1.20.1280.290:FF:000002">
    <property type="entry name" value="Bidirectional sugar transporter SWEET"/>
    <property type="match status" value="1"/>
</dbReference>
<evidence type="ECO:0000256" key="2">
    <source>
        <dbReference type="ARBA" id="ARBA00007809"/>
    </source>
</evidence>
<dbReference type="GO" id="GO:0012505">
    <property type="term" value="C:endomembrane system"/>
    <property type="evidence" value="ECO:0007669"/>
    <property type="project" value="UniProtKB-SubCell"/>
</dbReference>
<dbReference type="EMBL" id="BPVZ01000092">
    <property type="protein sequence ID" value="GKV31636.1"/>
    <property type="molecule type" value="Genomic_DNA"/>
</dbReference>
<comment type="caution">
    <text evidence="11">The sequence shown here is derived from an EMBL/GenBank/DDBJ whole genome shotgun (WGS) entry which is preliminary data.</text>
</comment>
<organism evidence="11 12">
    <name type="scientific">Rubroshorea leprosula</name>
    <dbReference type="NCBI Taxonomy" id="152421"/>
    <lineage>
        <taxon>Eukaryota</taxon>
        <taxon>Viridiplantae</taxon>
        <taxon>Streptophyta</taxon>
        <taxon>Embryophyta</taxon>
        <taxon>Tracheophyta</taxon>
        <taxon>Spermatophyta</taxon>
        <taxon>Magnoliopsida</taxon>
        <taxon>eudicotyledons</taxon>
        <taxon>Gunneridae</taxon>
        <taxon>Pentapetalae</taxon>
        <taxon>rosids</taxon>
        <taxon>malvids</taxon>
        <taxon>Malvales</taxon>
        <taxon>Dipterocarpaceae</taxon>
        <taxon>Rubroshorea</taxon>
    </lineage>
</organism>
<dbReference type="PANTHER" id="PTHR10791:SF130">
    <property type="entry name" value="BIDIRECTIONAL SUGAR TRANSPORTER SWEET6-RELATED"/>
    <property type="match status" value="1"/>
</dbReference>
<keyword evidence="8 9" id="KW-0472">Membrane</keyword>
<name>A0AAV5L309_9ROSI</name>
<gene>
    <name evidence="11" type="ORF">SLEP1_g40308</name>
</gene>
<evidence type="ECO:0000256" key="1">
    <source>
        <dbReference type="ARBA" id="ARBA00004127"/>
    </source>
</evidence>
<feature type="transmembrane region" description="Helical" evidence="9">
    <location>
        <begin position="12"/>
        <end position="30"/>
    </location>
</feature>
<evidence type="ECO:0000256" key="10">
    <source>
        <dbReference type="SAM" id="MobiDB-lite"/>
    </source>
</evidence>
<feature type="transmembrane region" description="Helical" evidence="9">
    <location>
        <begin position="77"/>
        <end position="98"/>
    </location>
</feature>
<dbReference type="Pfam" id="PF03083">
    <property type="entry name" value="MtN3_slv"/>
    <property type="match status" value="2"/>
</dbReference>
<keyword evidence="12" id="KW-1185">Reference proteome</keyword>
<feature type="compositionally biased region" description="Basic and acidic residues" evidence="10">
    <location>
        <begin position="230"/>
        <end position="239"/>
    </location>
</feature>
<dbReference type="GO" id="GO:0051260">
    <property type="term" value="P:protein homooligomerization"/>
    <property type="evidence" value="ECO:0007669"/>
    <property type="project" value="UniProtKB-ARBA"/>
</dbReference>
<keyword evidence="4 9" id="KW-0762">Sugar transport</keyword>
<accession>A0AAV5L309</accession>
<comment type="subcellular location">
    <subcellularLocation>
        <location evidence="9">Cell membrane</location>
        <topology evidence="9">Multi-pass membrane protein</topology>
    </subcellularLocation>
    <subcellularLocation>
        <location evidence="1">Endomembrane system</location>
        <topology evidence="1">Multi-pass membrane protein</topology>
    </subcellularLocation>
</comment>
<keyword evidence="5 9" id="KW-0812">Transmembrane</keyword>